<evidence type="ECO:0000313" key="5">
    <source>
        <dbReference type="EMBL" id="SMP63524.1"/>
    </source>
</evidence>
<dbReference type="InterPro" id="IPR003439">
    <property type="entry name" value="ABC_transporter-like_ATP-bd"/>
</dbReference>
<dbReference type="InterPro" id="IPR003593">
    <property type="entry name" value="AAA+_ATPase"/>
</dbReference>
<protein>
    <submittedName>
        <fullName evidence="5">ABC-2 type transport system ATP-binding protein</fullName>
    </submittedName>
</protein>
<proteinExistence type="predicted"/>
<keyword evidence="3 5" id="KW-0067">ATP-binding</keyword>
<dbReference type="RefSeq" id="WP_283409963.1">
    <property type="nucleotide sequence ID" value="NZ_FXUF01000011.1"/>
</dbReference>
<sequence>MIQCEELTKDFGGTRALNGCSFQIEAPTLTGVIGVNGAGKTTLFKILAGFLRPSSGEARVLGEPAFQNINVAQNVVLNEGRMTFHANATLQELVHSYGRFYLNFDEKLARGLLEYFQLDEKRQYSKLSKGMASTFRLIITLAARAPITLLDEPANGMDPTVRKDLYEVILKDYIKVPRIILIASHYLGEMEQILENMLLIHGGKVMLHSALEEFQTFLVALKGSPQAIKPIEEKLQVYEGKDFGPGIRQIVVKREAFQQLQLKEEEAGVLKTTGISLEDSFIYLTQRKGGGIDELYHS</sequence>
<keyword evidence="1" id="KW-0813">Transport</keyword>
<keyword evidence="2" id="KW-0547">Nucleotide-binding</keyword>
<dbReference type="PANTHER" id="PTHR42939:SF1">
    <property type="entry name" value="ABC TRANSPORTER ATP-BINDING PROTEIN ALBC-RELATED"/>
    <property type="match status" value="1"/>
</dbReference>
<dbReference type="EMBL" id="FXUF01000011">
    <property type="protein sequence ID" value="SMP63524.1"/>
    <property type="molecule type" value="Genomic_DNA"/>
</dbReference>
<dbReference type="SMART" id="SM00382">
    <property type="entry name" value="AAA"/>
    <property type="match status" value="1"/>
</dbReference>
<dbReference type="InterPro" id="IPR051782">
    <property type="entry name" value="ABC_Transporter_VariousFunc"/>
</dbReference>
<dbReference type="CDD" id="cd03230">
    <property type="entry name" value="ABC_DR_subfamily_A"/>
    <property type="match status" value="1"/>
</dbReference>
<dbReference type="InterPro" id="IPR027417">
    <property type="entry name" value="P-loop_NTPase"/>
</dbReference>
<dbReference type="Proteomes" id="UP001158066">
    <property type="component" value="Unassembled WGS sequence"/>
</dbReference>
<accession>A0AA45WXA9</accession>
<name>A0AA45WXA9_9CLOT</name>
<evidence type="ECO:0000256" key="2">
    <source>
        <dbReference type="ARBA" id="ARBA00022741"/>
    </source>
</evidence>
<dbReference type="GO" id="GO:0016887">
    <property type="term" value="F:ATP hydrolysis activity"/>
    <property type="evidence" value="ECO:0007669"/>
    <property type="project" value="InterPro"/>
</dbReference>
<gene>
    <name evidence="5" type="ORF">SAMN06296020_11141</name>
</gene>
<dbReference type="Gene3D" id="3.40.50.300">
    <property type="entry name" value="P-loop containing nucleotide triphosphate hydrolases"/>
    <property type="match status" value="1"/>
</dbReference>
<dbReference type="Pfam" id="PF00005">
    <property type="entry name" value="ABC_tran"/>
    <property type="match status" value="1"/>
</dbReference>
<keyword evidence="6" id="KW-1185">Reference proteome</keyword>
<dbReference type="PROSITE" id="PS50893">
    <property type="entry name" value="ABC_TRANSPORTER_2"/>
    <property type="match status" value="1"/>
</dbReference>
<evidence type="ECO:0000256" key="1">
    <source>
        <dbReference type="ARBA" id="ARBA00022448"/>
    </source>
</evidence>
<organism evidence="5 6">
    <name type="scientific">Anoxynatronum buryatiense</name>
    <dbReference type="NCBI Taxonomy" id="489973"/>
    <lineage>
        <taxon>Bacteria</taxon>
        <taxon>Bacillati</taxon>
        <taxon>Bacillota</taxon>
        <taxon>Clostridia</taxon>
        <taxon>Eubacteriales</taxon>
        <taxon>Clostridiaceae</taxon>
        <taxon>Anoxynatronum</taxon>
    </lineage>
</organism>
<dbReference type="PANTHER" id="PTHR42939">
    <property type="entry name" value="ABC TRANSPORTER ATP-BINDING PROTEIN ALBC-RELATED"/>
    <property type="match status" value="1"/>
</dbReference>
<evidence type="ECO:0000259" key="4">
    <source>
        <dbReference type="PROSITE" id="PS50893"/>
    </source>
</evidence>
<reference evidence="5" key="1">
    <citation type="submission" date="2017-05" db="EMBL/GenBank/DDBJ databases">
        <authorList>
            <person name="Varghese N."/>
            <person name="Submissions S."/>
        </authorList>
    </citation>
    <scope>NUCLEOTIDE SEQUENCE</scope>
    <source>
        <strain evidence="5">Su22</strain>
    </source>
</reference>
<feature type="domain" description="ABC transporter" evidence="4">
    <location>
        <begin position="2"/>
        <end position="227"/>
    </location>
</feature>
<comment type="caution">
    <text evidence="5">The sequence shown here is derived from an EMBL/GenBank/DDBJ whole genome shotgun (WGS) entry which is preliminary data.</text>
</comment>
<dbReference type="SUPFAM" id="SSF52540">
    <property type="entry name" value="P-loop containing nucleoside triphosphate hydrolases"/>
    <property type="match status" value="1"/>
</dbReference>
<evidence type="ECO:0000313" key="6">
    <source>
        <dbReference type="Proteomes" id="UP001158066"/>
    </source>
</evidence>
<evidence type="ECO:0000256" key="3">
    <source>
        <dbReference type="ARBA" id="ARBA00022840"/>
    </source>
</evidence>
<dbReference type="AlphaFoldDB" id="A0AA45WXA9"/>
<dbReference type="GO" id="GO:0005524">
    <property type="term" value="F:ATP binding"/>
    <property type="evidence" value="ECO:0007669"/>
    <property type="project" value="UniProtKB-KW"/>
</dbReference>